<sequence>MSIVLQVLVIFWSAFFQVFLLGLNSKLLRDDKIKAGFVVSWCITLAQFAYIKAVGSSHLDIGWFIFVSGWGGALGITSAQYFYKWYDKVFHKKA</sequence>
<dbReference type="GeneID" id="23680499"/>
<dbReference type="OrthoDB" id="18121at10239"/>
<proteinExistence type="predicted"/>
<protein>
    <submittedName>
        <fullName evidence="2">Putative holin</fullName>
    </submittedName>
</protein>
<gene>
    <name evidence="2" type="primary">ORF35</name>
</gene>
<dbReference type="RefSeq" id="YP_009125603.1">
    <property type="nucleotide sequence ID" value="NC_026599.1"/>
</dbReference>
<dbReference type="KEGG" id="vg:23680499"/>
<reference evidence="2 3" key="1">
    <citation type="journal article" date="2015" name="PLoS ONE">
        <title>Investigation of a Large Collection of Pseudomonas aeruginosa Bacteriophages Collected from a Single Environmental Source in Abidjan, Cote d'Ivoire.</title>
        <authorList>
            <person name="Essoh C."/>
            <person name="Latino L."/>
            <person name="Midoux C."/>
            <person name="Blouin Y."/>
            <person name="Loukou G."/>
            <person name="Nguetta S.P."/>
            <person name="Lathro S."/>
            <person name="Cablanmian A."/>
            <person name="Kouassi A.K."/>
            <person name="Vergnaud G."/>
            <person name="Pourcel C."/>
        </authorList>
    </citation>
    <scope>NUCLEOTIDE SEQUENCE [LARGE SCALE GENOMIC DNA]</scope>
    <source>
        <strain evidence="2">Ab22</strain>
    </source>
</reference>
<dbReference type="Proteomes" id="UP000030227">
    <property type="component" value="Segment"/>
</dbReference>
<dbReference type="EMBL" id="LN610578">
    <property type="protein sequence ID" value="CEF89750.1"/>
    <property type="molecule type" value="Genomic_DNA"/>
</dbReference>
<keyword evidence="1" id="KW-0812">Transmembrane</keyword>
<feature type="transmembrane region" description="Helical" evidence="1">
    <location>
        <begin position="35"/>
        <end position="55"/>
    </location>
</feature>
<evidence type="ECO:0000256" key="1">
    <source>
        <dbReference type="SAM" id="Phobius"/>
    </source>
</evidence>
<organism evidence="2 3">
    <name type="scientific">Pseudomonas phage vB_PaeP_C2-10_Ab22</name>
    <dbReference type="NCBI Taxonomy" id="1548906"/>
    <lineage>
        <taxon>Viruses</taxon>
        <taxon>Duplodnaviria</taxon>
        <taxon>Heunggongvirae</taxon>
        <taxon>Uroviricota</taxon>
        <taxon>Caudoviricetes</taxon>
        <taxon>Bruynoghevirus</taxon>
        <taxon>Bruynoghevirus Ab22</taxon>
    </lineage>
</organism>
<evidence type="ECO:0000313" key="2">
    <source>
        <dbReference type="EMBL" id="CEF89750.1"/>
    </source>
</evidence>
<evidence type="ECO:0000313" key="3">
    <source>
        <dbReference type="Proteomes" id="UP000030227"/>
    </source>
</evidence>
<keyword evidence="1" id="KW-1133">Transmembrane helix</keyword>
<feature type="transmembrane region" description="Helical" evidence="1">
    <location>
        <begin position="61"/>
        <end position="83"/>
    </location>
</feature>
<name>A0A0A1IVT4_9CAUD</name>
<feature type="transmembrane region" description="Helical" evidence="1">
    <location>
        <begin position="6"/>
        <end position="23"/>
    </location>
</feature>
<keyword evidence="3" id="KW-1185">Reference proteome</keyword>
<accession>A0A0A1IVT4</accession>
<keyword evidence="1" id="KW-0472">Membrane</keyword>